<dbReference type="PANTHER" id="PTHR33284:SF1">
    <property type="entry name" value="RIBOSOMAL PROTEIN L25_GLN-TRNA SYNTHETASE, ANTI-CODON-BINDING DOMAIN-CONTAINING PROTEIN"/>
    <property type="match status" value="1"/>
</dbReference>
<evidence type="ECO:0000259" key="6">
    <source>
        <dbReference type="Pfam" id="PF01386"/>
    </source>
</evidence>
<dbReference type="eggNOG" id="COG1825">
    <property type="taxonomic scope" value="Bacteria"/>
</dbReference>
<dbReference type="InterPro" id="IPR020056">
    <property type="entry name" value="Rbsml_bL25/Gln-tRNA_synth_N"/>
</dbReference>
<dbReference type="CDD" id="cd00495">
    <property type="entry name" value="Ribosomal_L25_TL5_CTC"/>
    <property type="match status" value="1"/>
</dbReference>
<dbReference type="Gene3D" id="2.40.240.10">
    <property type="entry name" value="Ribosomal Protein L25, Chain P"/>
    <property type="match status" value="1"/>
</dbReference>
<evidence type="ECO:0000256" key="4">
    <source>
        <dbReference type="ARBA" id="ARBA00023274"/>
    </source>
</evidence>
<comment type="function">
    <text evidence="5">This is one of the proteins that binds to the 5S RNA in the ribosome where it forms part of the central protuberance.</text>
</comment>
<dbReference type="GO" id="GO:0003735">
    <property type="term" value="F:structural constituent of ribosome"/>
    <property type="evidence" value="ECO:0007669"/>
    <property type="project" value="InterPro"/>
</dbReference>
<dbReference type="Pfam" id="PF14693">
    <property type="entry name" value="Ribosomal_TL5_C"/>
    <property type="match status" value="1"/>
</dbReference>
<comment type="subunit">
    <text evidence="5">Part of the 50S ribosomal subunit; part of the 5S rRNA/L5/L18/L25 subcomplex. Contacts the 5S rRNA. Binds to the 5S rRNA independently of L5 and L18.</text>
</comment>
<sequence length="199" mass="21161">MSSVVTIEAQTRQATGTGGARAIRREGVVPGVVYGQNKENQFISIDPRSISKELYTPGFFSRLFALSIDGKTQHVLAKDIQLHPVTDAPLHIDFMRVAKDSKIHVNIPVHIINDDKAPGVKKGGIVNVVHHTLEVICPADSIPSEIVVDLAGVEAGHAIHLTDIQLPKGVVAAHPERDNTLVSIVAPGGGAKAEAETAE</sequence>
<dbReference type="GO" id="GO:0006412">
    <property type="term" value="P:translation"/>
    <property type="evidence" value="ECO:0007669"/>
    <property type="project" value="UniProtKB-UniRule"/>
</dbReference>
<dbReference type="HAMAP" id="MF_01334">
    <property type="entry name" value="Ribosomal_bL25_CTC"/>
    <property type="match status" value="1"/>
</dbReference>
<evidence type="ECO:0000256" key="5">
    <source>
        <dbReference type="HAMAP-Rule" id="MF_01334"/>
    </source>
</evidence>
<keyword evidence="3 5" id="KW-0689">Ribosomal protein</keyword>
<dbReference type="AlphaFoldDB" id="A0A077AYT6"/>
<dbReference type="STRING" id="91604.ID47_02685"/>
<dbReference type="InterPro" id="IPR020930">
    <property type="entry name" value="Ribosomal_uL5_bac-type"/>
</dbReference>
<dbReference type="SUPFAM" id="SSF50715">
    <property type="entry name" value="Ribosomal protein L25-like"/>
    <property type="match status" value="1"/>
</dbReference>
<dbReference type="InterPro" id="IPR020057">
    <property type="entry name" value="Ribosomal_bL25_b-dom"/>
</dbReference>
<feature type="domain" description="Large ribosomal subunit protein bL25 beta" evidence="7">
    <location>
        <begin position="102"/>
        <end position="187"/>
    </location>
</feature>
<evidence type="ECO:0000313" key="9">
    <source>
        <dbReference type="Proteomes" id="UP000028926"/>
    </source>
</evidence>
<comment type="similarity">
    <text evidence="5">Belongs to the bacterial ribosomal protein bL25 family. CTC subfamily.</text>
</comment>
<dbReference type="GO" id="GO:0022625">
    <property type="term" value="C:cytosolic large ribosomal subunit"/>
    <property type="evidence" value="ECO:0007669"/>
    <property type="project" value="TreeGrafter"/>
</dbReference>
<dbReference type="Pfam" id="PF01386">
    <property type="entry name" value="Ribosomal_L25p"/>
    <property type="match status" value="1"/>
</dbReference>
<dbReference type="GO" id="GO:0008097">
    <property type="term" value="F:5S rRNA binding"/>
    <property type="evidence" value="ECO:0007669"/>
    <property type="project" value="InterPro"/>
</dbReference>
<dbReference type="InterPro" id="IPR037121">
    <property type="entry name" value="Ribosomal_bL25_C"/>
</dbReference>
<keyword evidence="9" id="KW-1185">Reference proteome</keyword>
<dbReference type="OrthoDB" id="9806411at2"/>
<dbReference type="EMBL" id="CP008941">
    <property type="protein sequence ID" value="AIK95875.1"/>
    <property type="molecule type" value="Genomic_DNA"/>
</dbReference>
<dbReference type="InterPro" id="IPR001021">
    <property type="entry name" value="Ribosomal_bL25_long"/>
</dbReference>
<dbReference type="InterPro" id="IPR011035">
    <property type="entry name" value="Ribosomal_bL25/Gln-tRNA_synth"/>
</dbReference>
<dbReference type="NCBIfam" id="NF004612">
    <property type="entry name" value="PRK05943.1"/>
    <property type="match status" value="1"/>
</dbReference>
<dbReference type="PANTHER" id="PTHR33284">
    <property type="entry name" value="RIBOSOMAL PROTEIN L25/GLN-TRNA SYNTHETASE, ANTI-CODON-BINDING DOMAIN-CONTAINING PROTEIN"/>
    <property type="match status" value="1"/>
</dbReference>
<evidence type="ECO:0000313" key="8">
    <source>
        <dbReference type="EMBL" id="AIK95875.1"/>
    </source>
</evidence>
<keyword evidence="2 5" id="KW-0694">RNA-binding</keyword>
<evidence type="ECO:0000259" key="7">
    <source>
        <dbReference type="Pfam" id="PF14693"/>
    </source>
</evidence>
<dbReference type="Gene3D" id="2.170.120.20">
    <property type="entry name" value="Ribosomal protein L25, beta domain"/>
    <property type="match status" value="1"/>
</dbReference>
<dbReference type="NCBIfam" id="TIGR00731">
    <property type="entry name" value="bL25_bact_ctc"/>
    <property type="match status" value="1"/>
</dbReference>
<keyword evidence="4 5" id="KW-0687">Ribonucleoprotein</keyword>
<evidence type="ECO:0000256" key="2">
    <source>
        <dbReference type="ARBA" id="ARBA00022884"/>
    </source>
</evidence>
<feature type="domain" description="Large ribosomal subunit protein bL25 L25" evidence="6">
    <location>
        <begin position="7"/>
        <end position="94"/>
    </location>
</feature>
<name>A0A077AYT6_9PROT</name>
<dbReference type="InterPro" id="IPR029751">
    <property type="entry name" value="Ribosomal_L25_dom"/>
</dbReference>
<dbReference type="Proteomes" id="UP000028926">
    <property type="component" value="Chromosome"/>
</dbReference>
<dbReference type="KEGG" id="paca:ID47_02685"/>
<dbReference type="HOGENOM" id="CLU_075939_0_0_5"/>
<reference evidence="8 9" key="1">
    <citation type="submission" date="2014-07" db="EMBL/GenBank/DDBJ databases">
        <title>Comparative genomic insights into amoeba endosymbionts belonging to the families of Holosporaceae and Candidatus Midichloriaceae within Rickettsiales.</title>
        <authorList>
            <person name="Wang Z."/>
            <person name="Wu M."/>
        </authorList>
    </citation>
    <scope>NUCLEOTIDE SEQUENCE [LARGE SCALE GENOMIC DNA]</scope>
    <source>
        <strain evidence="8">PRA3</strain>
    </source>
</reference>
<dbReference type="RefSeq" id="WP_038466948.1">
    <property type="nucleotide sequence ID" value="NZ_CP008941.1"/>
</dbReference>
<dbReference type="NCBIfam" id="NF004128">
    <property type="entry name" value="PRK05618.1-2"/>
    <property type="match status" value="1"/>
</dbReference>
<protein>
    <recommendedName>
        <fullName evidence="5">Large ribosomal subunit protein bL25</fullName>
    </recommendedName>
    <alternativeName>
        <fullName evidence="5">General stress protein CTC</fullName>
    </alternativeName>
</protein>
<evidence type="ECO:0000256" key="3">
    <source>
        <dbReference type="ARBA" id="ARBA00022980"/>
    </source>
</evidence>
<keyword evidence="1 5" id="KW-0699">rRNA-binding</keyword>
<gene>
    <name evidence="5" type="primary">rplY</name>
    <name evidence="5" type="synonym">ctc</name>
    <name evidence="8" type="ORF">ID47_02685</name>
</gene>
<organism evidence="8 9">
    <name type="scientific">Candidatus Odyssella acanthamoebae</name>
    <dbReference type="NCBI Taxonomy" id="91604"/>
    <lineage>
        <taxon>Bacteria</taxon>
        <taxon>Pseudomonadati</taxon>
        <taxon>Pseudomonadota</taxon>
        <taxon>Alphaproteobacteria</taxon>
        <taxon>Holosporales</taxon>
        <taxon>Candidatus Paracaedibacteraceae</taxon>
        <taxon>Candidatus Odyssella</taxon>
    </lineage>
</organism>
<proteinExistence type="inferred from homology"/>
<evidence type="ECO:0000256" key="1">
    <source>
        <dbReference type="ARBA" id="ARBA00022730"/>
    </source>
</evidence>
<accession>A0A077AYT6</accession>